<feature type="transmembrane region" description="Helical" evidence="1">
    <location>
        <begin position="50"/>
        <end position="69"/>
    </location>
</feature>
<reference evidence="2 3" key="1">
    <citation type="submission" date="2017-02" db="EMBL/GenBank/DDBJ databases">
        <title>The complete genomic sequence of a novel cold adapted crude oil-degrading bacterium Planococcus qaidamina Y42.</title>
        <authorList>
            <person name="Yang R."/>
        </authorList>
    </citation>
    <scope>NUCLEOTIDE SEQUENCE [LARGE SCALE GENOMIC DNA]</scope>
    <source>
        <strain evidence="2 3">Y42</strain>
    </source>
</reference>
<accession>A0A1Q2KW37</accession>
<feature type="transmembrane region" description="Helical" evidence="1">
    <location>
        <begin position="20"/>
        <end position="38"/>
    </location>
</feature>
<gene>
    <name evidence="2" type="ORF">B0X71_01280</name>
</gene>
<keyword evidence="1" id="KW-1133">Transmembrane helix</keyword>
<keyword evidence="1" id="KW-0472">Membrane</keyword>
<dbReference type="AlphaFoldDB" id="A0A1Q2KW37"/>
<feature type="transmembrane region" description="Helical" evidence="1">
    <location>
        <begin position="75"/>
        <end position="98"/>
    </location>
</feature>
<sequence length="256" mass="28566">MKEWWAKTSEHLFEQFSPSHIGMMGVAAAGVAFITSLKDKLVRQLEKFKWLRVALLALLLASEVSYQAWTVSAGVWSVAGHLPLHLCAVASLAAVVALVTWNETLIQFAFFTGVIPPLIAVITPEVPYGYRHYRFWKFFLHHMSIPWSALFLATAKPHTITLRAAFKVYGLLAIYALFIGKGFNPATGANYLYLSQTPNAATPLDFLGSGRTYTINLAIAVMAMFLGQYCCWKFITQIPKKTGLTLPVFFRRVLVS</sequence>
<feature type="transmembrane region" description="Helical" evidence="1">
    <location>
        <begin position="213"/>
        <end position="232"/>
    </location>
</feature>
<dbReference type="Proteomes" id="UP000188184">
    <property type="component" value="Chromosome"/>
</dbReference>
<proteinExistence type="predicted"/>
<dbReference type="InterPro" id="IPR011737">
    <property type="entry name" value="CHP02206_TP0381"/>
</dbReference>
<evidence type="ECO:0000313" key="3">
    <source>
        <dbReference type="Proteomes" id="UP000188184"/>
    </source>
</evidence>
<evidence type="ECO:0000256" key="1">
    <source>
        <dbReference type="SAM" id="Phobius"/>
    </source>
</evidence>
<protein>
    <recommendedName>
        <fullName evidence="4">TIGR02206 family membrane protein</fullName>
    </recommendedName>
</protein>
<feature type="transmembrane region" description="Helical" evidence="1">
    <location>
        <begin position="105"/>
        <end position="123"/>
    </location>
</feature>
<keyword evidence="3" id="KW-1185">Reference proteome</keyword>
<feature type="transmembrane region" description="Helical" evidence="1">
    <location>
        <begin position="135"/>
        <end position="153"/>
    </location>
</feature>
<dbReference type="RefSeq" id="WP_077587754.1">
    <property type="nucleotide sequence ID" value="NZ_CP019640.1"/>
</dbReference>
<dbReference type="Pfam" id="PF14808">
    <property type="entry name" value="TMEM164"/>
    <property type="match status" value="1"/>
</dbReference>
<dbReference type="EMBL" id="CP019640">
    <property type="protein sequence ID" value="AQQ51882.1"/>
    <property type="molecule type" value="Genomic_DNA"/>
</dbReference>
<evidence type="ECO:0008006" key="4">
    <source>
        <dbReference type="Google" id="ProtNLM"/>
    </source>
</evidence>
<dbReference type="KEGG" id="pmar:B0X71_01280"/>
<keyword evidence="1" id="KW-0812">Transmembrane</keyword>
<name>A0A1Q2KW37_9BACL</name>
<dbReference type="NCBIfam" id="TIGR02206">
    <property type="entry name" value="intg_mem_TP0381"/>
    <property type="match status" value="1"/>
</dbReference>
<feature type="transmembrane region" description="Helical" evidence="1">
    <location>
        <begin position="165"/>
        <end position="183"/>
    </location>
</feature>
<evidence type="ECO:0000313" key="2">
    <source>
        <dbReference type="EMBL" id="AQQ51882.1"/>
    </source>
</evidence>
<organism evidence="2 3">
    <name type="scientific">Planococcus lenghuensis</name>
    <dbReference type="NCBI Taxonomy" id="2213202"/>
    <lineage>
        <taxon>Bacteria</taxon>
        <taxon>Bacillati</taxon>
        <taxon>Bacillota</taxon>
        <taxon>Bacilli</taxon>
        <taxon>Bacillales</taxon>
        <taxon>Caryophanaceae</taxon>
        <taxon>Planococcus</taxon>
    </lineage>
</organism>
<dbReference type="OrthoDB" id="9813172at2"/>